<dbReference type="SMART" id="SM00369">
    <property type="entry name" value="LRR_TYP"/>
    <property type="match status" value="2"/>
</dbReference>
<keyword evidence="1" id="KW-0433">Leucine-rich repeat</keyword>
<sequence>MSSPIRFKINDFLEVRLEDGDTVIYIAGKDFYICKKLLLNISVAGVEDYDELKSIDDVADLLKWDVIKGQEGIKYDISPEAEFFGHCSNLQAFYEYNYDTRLLHSNIAFPLLKKLSSAGDSLAKRVFKEEIAKRLEENYAPINELFIEDNYFSYFSEQEIETYCPKKLDVYRLILASRGLTEIPPLIDKLPIQGLKSLNLISNRFSAFPLFILRNFSLEVLHLMENQLVYLPESINKLKKLRKLDLSRNQLKSLPNSIGDLKSLKKLNLRDNNLDTL</sequence>
<gene>
    <name evidence="3" type="ORF">LCGC14_1794370</name>
</gene>
<dbReference type="InterPro" id="IPR001611">
    <property type="entry name" value="Leu-rich_rpt"/>
</dbReference>
<dbReference type="InterPro" id="IPR050216">
    <property type="entry name" value="LRR_domain-containing"/>
</dbReference>
<dbReference type="Gene3D" id="3.80.10.10">
    <property type="entry name" value="Ribonuclease Inhibitor"/>
    <property type="match status" value="1"/>
</dbReference>
<evidence type="ECO:0000313" key="3">
    <source>
        <dbReference type="EMBL" id="KKM01445.1"/>
    </source>
</evidence>
<evidence type="ECO:0000256" key="2">
    <source>
        <dbReference type="ARBA" id="ARBA00022737"/>
    </source>
</evidence>
<name>A0A0F9GRM3_9ZZZZ</name>
<organism evidence="3">
    <name type="scientific">marine sediment metagenome</name>
    <dbReference type="NCBI Taxonomy" id="412755"/>
    <lineage>
        <taxon>unclassified sequences</taxon>
        <taxon>metagenomes</taxon>
        <taxon>ecological metagenomes</taxon>
    </lineage>
</organism>
<proteinExistence type="predicted"/>
<dbReference type="PANTHER" id="PTHR48051">
    <property type="match status" value="1"/>
</dbReference>
<dbReference type="GO" id="GO:0005737">
    <property type="term" value="C:cytoplasm"/>
    <property type="evidence" value="ECO:0007669"/>
    <property type="project" value="TreeGrafter"/>
</dbReference>
<dbReference type="AlphaFoldDB" id="A0A0F9GRM3"/>
<accession>A0A0F9GRM3</accession>
<feature type="non-terminal residue" evidence="3">
    <location>
        <position position="277"/>
    </location>
</feature>
<dbReference type="PANTHER" id="PTHR48051:SF54">
    <property type="entry name" value="LEUCINE-RICH REPEAT-CONTAINING PROTEIN"/>
    <property type="match status" value="1"/>
</dbReference>
<dbReference type="EMBL" id="LAZR01017195">
    <property type="protein sequence ID" value="KKM01445.1"/>
    <property type="molecule type" value="Genomic_DNA"/>
</dbReference>
<dbReference type="PROSITE" id="PS51450">
    <property type="entry name" value="LRR"/>
    <property type="match status" value="1"/>
</dbReference>
<dbReference type="PRINTS" id="PR00019">
    <property type="entry name" value="LEURICHRPT"/>
</dbReference>
<reference evidence="3" key="1">
    <citation type="journal article" date="2015" name="Nature">
        <title>Complex archaea that bridge the gap between prokaryotes and eukaryotes.</title>
        <authorList>
            <person name="Spang A."/>
            <person name="Saw J.H."/>
            <person name="Jorgensen S.L."/>
            <person name="Zaremba-Niedzwiedzka K."/>
            <person name="Martijn J."/>
            <person name="Lind A.E."/>
            <person name="van Eijk R."/>
            <person name="Schleper C."/>
            <person name="Guy L."/>
            <person name="Ettema T.J."/>
        </authorList>
    </citation>
    <scope>NUCLEOTIDE SEQUENCE</scope>
</reference>
<comment type="caution">
    <text evidence="3">The sequence shown here is derived from an EMBL/GenBank/DDBJ whole genome shotgun (WGS) entry which is preliminary data.</text>
</comment>
<evidence type="ECO:0008006" key="4">
    <source>
        <dbReference type="Google" id="ProtNLM"/>
    </source>
</evidence>
<evidence type="ECO:0000256" key="1">
    <source>
        <dbReference type="ARBA" id="ARBA00022614"/>
    </source>
</evidence>
<dbReference type="SUPFAM" id="SSF52047">
    <property type="entry name" value="RNI-like"/>
    <property type="match status" value="1"/>
</dbReference>
<keyword evidence="2" id="KW-0677">Repeat</keyword>
<protein>
    <recommendedName>
        <fullName evidence="4">Leucine-rich repeat domain-containing protein</fullName>
    </recommendedName>
</protein>
<dbReference type="Pfam" id="PF13855">
    <property type="entry name" value="LRR_8"/>
    <property type="match status" value="1"/>
</dbReference>
<dbReference type="InterPro" id="IPR032675">
    <property type="entry name" value="LRR_dom_sf"/>
</dbReference>
<dbReference type="InterPro" id="IPR003591">
    <property type="entry name" value="Leu-rich_rpt_typical-subtyp"/>
</dbReference>